<dbReference type="InterPro" id="IPR050122">
    <property type="entry name" value="RTK"/>
</dbReference>
<dbReference type="SUPFAM" id="SSF56112">
    <property type="entry name" value="Protein kinase-like (PK-like)"/>
    <property type="match status" value="1"/>
</dbReference>
<feature type="non-terminal residue" evidence="2">
    <location>
        <position position="1"/>
    </location>
</feature>
<dbReference type="GO" id="GO:0043235">
    <property type="term" value="C:receptor complex"/>
    <property type="evidence" value="ECO:0007669"/>
    <property type="project" value="TreeGrafter"/>
</dbReference>
<dbReference type="GO" id="GO:0007169">
    <property type="term" value="P:cell surface receptor protein tyrosine kinase signaling pathway"/>
    <property type="evidence" value="ECO:0007669"/>
    <property type="project" value="TreeGrafter"/>
</dbReference>
<dbReference type="PANTHER" id="PTHR24416:SF564">
    <property type="entry name" value="MACROPHAGE-STIMULATING PROTEIN RECEPTOR"/>
    <property type="match status" value="1"/>
</dbReference>
<reference evidence="2 3" key="1">
    <citation type="submission" date="2011-02" db="EMBL/GenBank/DDBJ databases">
        <title>The Genome Sequence of Sphaeroforma arctica JP610.</title>
        <authorList>
            <consortium name="The Broad Institute Genome Sequencing Platform"/>
            <person name="Russ C."/>
            <person name="Cuomo C."/>
            <person name="Young S.K."/>
            <person name="Zeng Q."/>
            <person name="Gargeya S."/>
            <person name="Alvarado L."/>
            <person name="Berlin A."/>
            <person name="Chapman S.B."/>
            <person name="Chen Z."/>
            <person name="Freedman E."/>
            <person name="Gellesch M."/>
            <person name="Goldberg J."/>
            <person name="Griggs A."/>
            <person name="Gujja S."/>
            <person name="Heilman E."/>
            <person name="Heiman D."/>
            <person name="Howarth C."/>
            <person name="Mehta T."/>
            <person name="Neiman D."/>
            <person name="Pearson M."/>
            <person name="Roberts A."/>
            <person name="Saif S."/>
            <person name="Shea T."/>
            <person name="Shenoy N."/>
            <person name="Sisk P."/>
            <person name="Stolte C."/>
            <person name="Sykes S."/>
            <person name="White J."/>
            <person name="Yandava C."/>
            <person name="Burger G."/>
            <person name="Gray M.W."/>
            <person name="Holland P.W.H."/>
            <person name="King N."/>
            <person name="Lang F.B.F."/>
            <person name="Roger A.J."/>
            <person name="Ruiz-Trillo I."/>
            <person name="Haas B."/>
            <person name="Nusbaum C."/>
            <person name="Birren B."/>
        </authorList>
    </citation>
    <scope>NUCLEOTIDE SEQUENCE [LARGE SCALE GENOMIC DNA]</scope>
    <source>
        <strain evidence="2 3">JP610</strain>
    </source>
</reference>
<organism evidence="2 3">
    <name type="scientific">Sphaeroforma arctica JP610</name>
    <dbReference type="NCBI Taxonomy" id="667725"/>
    <lineage>
        <taxon>Eukaryota</taxon>
        <taxon>Ichthyosporea</taxon>
        <taxon>Ichthyophonida</taxon>
        <taxon>Sphaeroforma</taxon>
    </lineage>
</organism>
<dbReference type="Proteomes" id="UP000054560">
    <property type="component" value="Unassembled WGS sequence"/>
</dbReference>
<dbReference type="Gene3D" id="1.10.510.10">
    <property type="entry name" value="Transferase(Phosphotransferase) domain 1"/>
    <property type="match status" value="1"/>
</dbReference>
<dbReference type="GO" id="GO:0004714">
    <property type="term" value="F:transmembrane receptor protein tyrosine kinase activity"/>
    <property type="evidence" value="ECO:0007669"/>
    <property type="project" value="TreeGrafter"/>
</dbReference>
<dbReference type="GO" id="GO:0016477">
    <property type="term" value="P:cell migration"/>
    <property type="evidence" value="ECO:0007669"/>
    <property type="project" value="TreeGrafter"/>
</dbReference>
<dbReference type="OrthoDB" id="3256376at2759"/>
<name>A0A0L0EZR0_9EUKA</name>
<proteinExistence type="predicted"/>
<dbReference type="PANTHER" id="PTHR24416">
    <property type="entry name" value="TYROSINE-PROTEIN KINASE RECEPTOR"/>
    <property type="match status" value="1"/>
</dbReference>
<dbReference type="InterPro" id="IPR001245">
    <property type="entry name" value="Ser-Thr/Tyr_kinase_cat_dom"/>
</dbReference>
<dbReference type="GeneID" id="25918657"/>
<dbReference type="GO" id="GO:0006909">
    <property type="term" value="P:phagocytosis"/>
    <property type="evidence" value="ECO:0007669"/>
    <property type="project" value="TreeGrafter"/>
</dbReference>
<gene>
    <name evidence="2" type="ORF">SARC_18153</name>
</gene>
<evidence type="ECO:0000313" key="3">
    <source>
        <dbReference type="Proteomes" id="UP000054560"/>
    </source>
</evidence>
<dbReference type="PROSITE" id="PS00109">
    <property type="entry name" value="PROTEIN_KINASE_TYR"/>
    <property type="match status" value="1"/>
</dbReference>
<evidence type="ECO:0000259" key="1">
    <source>
        <dbReference type="PROSITE" id="PS50011"/>
    </source>
</evidence>
<keyword evidence="3" id="KW-1185">Reference proteome</keyword>
<dbReference type="InterPro" id="IPR011009">
    <property type="entry name" value="Kinase-like_dom_sf"/>
</dbReference>
<dbReference type="RefSeq" id="XP_014143240.1">
    <property type="nucleotide sequence ID" value="XM_014287765.1"/>
</dbReference>
<dbReference type="PROSITE" id="PS50011">
    <property type="entry name" value="PROTEIN_KINASE_DOM"/>
    <property type="match status" value="1"/>
</dbReference>
<evidence type="ECO:0000313" key="2">
    <source>
        <dbReference type="EMBL" id="KNC69338.1"/>
    </source>
</evidence>
<accession>A0A0L0EZR0</accession>
<protein>
    <recommendedName>
        <fullName evidence="1">Protein kinase domain-containing protein</fullName>
    </recommendedName>
</protein>
<dbReference type="Pfam" id="PF07714">
    <property type="entry name" value="PK_Tyr_Ser-Thr"/>
    <property type="match status" value="1"/>
</dbReference>
<dbReference type="GO" id="GO:0005524">
    <property type="term" value="F:ATP binding"/>
    <property type="evidence" value="ECO:0007669"/>
    <property type="project" value="InterPro"/>
</dbReference>
<dbReference type="InterPro" id="IPR008266">
    <property type="entry name" value="Tyr_kinase_AS"/>
</dbReference>
<dbReference type="InterPro" id="IPR000719">
    <property type="entry name" value="Prot_kinase_dom"/>
</dbReference>
<feature type="domain" description="Protein kinase" evidence="1">
    <location>
        <begin position="1"/>
        <end position="52"/>
    </location>
</feature>
<sequence length="52" mass="5712">DKRNSQVTVAERFFASYQIACGMNYLAANGVVHRDLATRNCMMNSAVKVCGV</sequence>
<dbReference type="AlphaFoldDB" id="A0A0L0EZR0"/>
<dbReference type="GO" id="GO:0005886">
    <property type="term" value="C:plasma membrane"/>
    <property type="evidence" value="ECO:0007669"/>
    <property type="project" value="TreeGrafter"/>
</dbReference>
<dbReference type="EMBL" id="KQ255739">
    <property type="protein sequence ID" value="KNC69338.1"/>
    <property type="molecule type" value="Genomic_DNA"/>
</dbReference>